<dbReference type="InterPro" id="IPR018541">
    <property type="entry name" value="Ftsk_gamma"/>
</dbReference>
<keyword evidence="3" id="KW-0614">Plasmid</keyword>
<feature type="domain" description="FtsK gamma" evidence="2">
    <location>
        <begin position="739"/>
        <end position="804"/>
    </location>
</feature>
<dbReference type="PANTHER" id="PTHR22683:SF41">
    <property type="entry name" value="DNA TRANSLOCASE FTSK"/>
    <property type="match status" value="1"/>
</dbReference>
<name>A0ABZ0KS24_STRC4</name>
<reference evidence="3 4" key="1">
    <citation type="journal article" date="2021" name="J. Microbiol. Biotechnol.">
        <title>An Efficient Markerless Deletion System Suitable for the Industrial Strains of Streptomyces.</title>
        <authorList>
            <person name="Dong J."/>
            <person name="Wei J."/>
            <person name="Li H."/>
            <person name="Zhao S."/>
            <person name="Guan W."/>
        </authorList>
    </citation>
    <scope>NUCLEOTIDE SEQUENCE [LARGE SCALE GENOMIC DNA]</scope>
    <source>
        <strain evidence="3 4">CICC 11043</strain>
    </source>
</reference>
<organism evidence="3 4">
    <name type="scientific">Streptomyces coeruleorubidus</name>
    <dbReference type="NCBI Taxonomy" id="116188"/>
    <lineage>
        <taxon>Bacteria</taxon>
        <taxon>Bacillati</taxon>
        <taxon>Actinomycetota</taxon>
        <taxon>Actinomycetes</taxon>
        <taxon>Kitasatosporales</taxon>
        <taxon>Streptomycetaceae</taxon>
        <taxon>Streptomyces</taxon>
    </lineage>
</organism>
<dbReference type="RefSeq" id="WP_317928336.1">
    <property type="nucleotide sequence ID" value="NZ_CP137525.1"/>
</dbReference>
<dbReference type="Gene3D" id="1.10.10.10">
    <property type="entry name" value="Winged helix-like DNA-binding domain superfamily/Winged helix DNA-binding domain"/>
    <property type="match status" value="1"/>
</dbReference>
<reference evidence="3 4" key="2">
    <citation type="journal article" date="2024" name="Microb. Biotechnol.">
        <title>The involvement of multiple ABC transporters in daunorubicin efflux in Streptomyces coeruleorubidus.</title>
        <authorList>
            <person name="Dong J."/>
            <person name="Ning J."/>
            <person name="Tian Y."/>
            <person name="Li H."/>
            <person name="Chen H."/>
            <person name="Guan W."/>
        </authorList>
    </citation>
    <scope>NUCLEOTIDE SEQUENCE [LARGE SCALE GENOMIC DNA]</scope>
    <source>
        <strain evidence="3 4">CICC 11043</strain>
    </source>
</reference>
<sequence length="823" mass="86793">MRKMPARAKAEMIAYGASAATLAYVPSMEALPAHATAAAISGGCVWWLYRKAKTRDFHRTLRTAQRVLGPVTGGAVYAAAAIVPGRPWWEPAAALGWGALMSAALPITRSTWTPQLNHSVAYPPGFPGLVMRLWDDAEVAPDTRLENIHQTISPQHPDFTADIVAPAGKPVPRLDLVDVAAAFGLPVGSVTVEEIPGTGPGRMRLTVTPTSRRGDGGSIEDVWAERVARPGGAIPGSSITRVESFPARGDLPARGMVLAQVDAGEVPRVNHGQLCSAFGVEPEELRLVAESRGREVLVTLYESAPLKASRRATRELLTLDAHGRYTIGTAHDGSDAKVHMQSAAGTLHGFLVGVTGSGKTVALALMCAAWALAGLTNWVTSARPDAQMSAVGRHIDRQGSGAIFTWWMLKCAIALMDIRGDINAEVGHDFSAHSPYPGLVLVLDEFNSLVGDETLGDEIAHMTDVLAREGRKFGIGIVFAGQSLNLSKLGGEASLRDQVQGGIGVVLRIAGSSGGIAARQATGGLAGDADLADIPDRFNAATSLMDRMHGTVDDTPGETTQGVGHTVTGSGAVMMRTLYVHLPKDGSRDGLDDIFPEGGAINTLTDREIEALTELGLWHDWTMPPPSKNDEGDSDDHTLLPQFAGIGSFAAPAAKSRPRTVKDKILDAVDRQMTAKEIRAAVDAAAGTIRNALSDLVADGRLHQVDHGVYAPAVTKTGTPAAPPKQEGHHTQPADAQAPDVDGALVVEAASLIITCQYGSPSMLQRKLRIGFALAGRLMDVLEDRGIVGPSDGSKARTVLVTPEAHEDVVRELRADYALAADD</sequence>
<keyword evidence="4" id="KW-1185">Reference proteome</keyword>
<evidence type="ECO:0000256" key="1">
    <source>
        <dbReference type="SAM" id="MobiDB-lite"/>
    </source>
</evidence>
<dbReference type="CDD" id="cd01127">
    <property type="entry name" value="TrwB_TraG_TraD_VirD4"/>
    <property type="match status" value="1"/>
</dbReference>
<dbReference type="Proteomes" id="UP001305002">
    <property type="component" value="Plasmid unnamed"/>
</dbReference>
<dbReference type="InterPro" id="IPR036388">
    <property type="entry name" value="WH-like_DNA-bd_sf"/>
</dbReference>
<gene>
    <name evidence="3" type="ORF">R5U08_42000</name>
</gene>
<feature type="region of interest" description="Disordered" evidence="1">
    <location>
        <begin position="714"/>
        <end position="737"/>
    </location>
</feature>
<dbReference type="InterPro" id="IPR050206">
    <property type="entry name" value="FtsK/SpoIIIE/SftA"/>
</dbReference>
<geneLocation type="plasmid" evidence="3 4">
    <name>unnamed</name>
</geneLocation>
<dbReference type="PANTHER" id="PTHR22683">
    <property type="entry name" value="SPORULATION PROTEIN RELATED"/>
    <property type="match status" value="1"/>
</dbReference>
<protein>
    <submittedName>
        <fullName evidence="3">DNA translocase FtsK</fullName>
    </submittedName>
</protein>
<dbReference type="SUPFAM" id="SSF52540">
    <property type="entry name" value="P-loop containing nucleoside triphosphate hydrolases"/>
    <property type="match status" value="1"/>
</dbReference>
<dbReference type="EMBL" id="CP137525">
    <property type="protein sequence ID" value="WOT40667.1"/>
    <property type="molecule type" value="Genomic_DNA"/>
</dbReference>
<accession>A0ABZ0KS24</accession>
<evidence type="ECO:0000259" key="2">
    <source>
        <dbReference type="SMART" id="SM00843"/>
    </source>
</evidence>
<evidence type="ECO:0000313" key="3">
    <source>
        <dbReference type="EMBL" id="WOT40667.1"/>
    </source>
</evidence>
<dbReference type="SUPFAM" id="SSF46785">
    <property type="entry name" value="Winged helix' DNA-binding domain"/>
    <property type="match status" value="1"/>
</dbReference>
<proteinExistence type="predicted"/>
<dbReference type="Gene3D" id="3.40.50.300">
    <property type="entry name" value="P-loop containing nucleotide triphosphate hydrolases"/>
    <property type="match status" value="1"/>
</dbReference>
<dbReference type="Pfam" id="PF09397">
    <property type="entry name" value="FtsK_gamma"/>
    <property type="match status" value="1"/>
</dbReference>
<dbReference type="InterPro" id="IPR027417">
    <property type="entry name" value="P-loop_NTPase"/>
</dbReference>
<dbReference type="InterPro" id="IPR036390">
    <property type="entry name" value="WH_DNA-bd_sf"/>
</dbReference>
<dbReference type="SMART" id="SM00843">
    <property type="entry name" value="Ftsk_gamma"/>
    <property type="match status" value="1"/>
</dbReference>
<evidence type="ECO:0000313" key="4">
    <source>
        <dbReference type="Proteomes" id="UP001305002"/>
    </source>
</evidence>